<name>A0A7J7KDP4_BUGNE</name>
<evidence type="ECO:0000313" key="2">
    <source>
        <dbReference type="EMBL" id="KAF6035981.1"/>
    </source>
</evidence>
<dbReference type="EMBL" id="VXIV02000799">
    <property type="protein sequence ID" value="KAF6035981.1"/>
    <property type="molecule type" value="Genomic_DNA"/>
</dbReference>
<organism evidence="2 3">
    <name type="scientific">Bugula neritina</name>
    <name type="common">Brown bryozoan</name>
    <name type="synonym">Sertularia neritina</name>
    <dbReference type="NCBI Taxonomy" id="10212"/>
    <lineage>
        <taxon>Eukaryota</taxon>
        <taxon>Metazoa</taxon>
        <taxon>Spiralia</taxon>
        <taxon>Lophotrochozoa</taxon>
        <taxon>Bryozoa</taxon>
        <taxon>Gymnolaemata</taxon>
        <taxon>Cheilostomatida</taxon>
        <taxon>Flustrina</taxon>
        <taxon>Buguloidea</taxon>
        <taxon>Bugulidae</taxon>
        <taxon>Bugula</taxon>
    </lineage>
</organism>
<dbReference type="Gene3D" id="1.20.1250.20">
    <property type="entry name" value="MFS general substrate transporter like domains"/>
    <property type="match status" value="1"/>
</dbReference>
<dbReference type="SUPFAM" id="SSF103473">
    <property type="entry name" value="MFS general substrate transporter"/>
    <property type="match status" value="1"/>
</dbReference>
<evidence type="ECO:0000313" key="3">
    <source>
        <dbReference type="Proteomes" id="UP000593567"/>
    </source>
</evidence>
<protein>
    <submittedName>
        <fullName evidence="2">SLC18B1</fullName>
    </submittedName>
</protein>
<feature type="transmembrane region" description="Helical" evidence="1">
    <location>
        <begin position="45"/>
        <end position="64"/>
    </location>
</feature>
<gene>
    <name evidence="2" type="ORF">EB796_005713</name>
</gene>
<keyword evidence="1" id="KW-0472">Membrane</keyword>
<dbReference type="OrthoDB" id="497880at2759"/>
<accession>A0A7J7KDP4</accession>
<keyword evidence="1" id="KW-0812">Transmembrane</keyword>
<feature type="transmembrane region" description="Helical" evidence="1">
    <location>
        <begin position="15"/>
        <end position="38"/>
    </location>
</feature>
<reference evidence="2" key="1">
    <citation type="submission" date="2020-06" db="EMBL/GenBank/DDBJ databases">
        <title>Draft genome of Bugula neritina, a colonial animal packing powerful symbionts and potential medicines.</title>
        <authorList>
            <person name="Rayko M."/>
        </authorList>
    </citation>
    <scope>NUCLEOTIDE SEQUENCE [LARGE SCALE GENOMIC DNA]</scope>
    <source>
        <strain evidence="2">Kwan_BN1</strain>
    </source>
</reference>
<keyword evidence="1" id="KW-1133">Transmembrane helix</keyword>
<dbReference type="AlphaFoldDB" id="A0A7J7KDP4"/>
<proteinExistence type="predicted"/>
<sequence>MSLLLKATPFQTGTIASSVGASMNLGFTLGPAVGAILFQFGGYTVCFYFFGGSVAILTAIQIAVLPNAGKTFKYCHYIISTL</sequence>
<evidence type="ECO:0000256" key="1">
    <source>
        <dbReference type="SAM" id="Phobius"/>
    </source>
</evidence>
<comment type="caution">
    <text evidence="2">The sequence shown here is derived from an EMBL/GenBank/DDBJ whole genome shotgun (WGS) entry which is preliminary data.</text>
</comment>
<dbReference type="Proteomes" id="UP000593567">
    <property type="component" value="Unassembled WGS sequence"/>
</dbReference>
<keyword evidence="3" id="KW-1185">Reference proteome</keyword>
<dbReference type="InterPro" id="IPR036259">
    <property type="entry name" value="MFS_trans_sf"/>
</dbReference>